<feature type="region of interest" description="Disordered" evidence="1">
    <location>
        <begin position="241"/>
        <end position="310"/>
    </location>
</feature>
<organism evidence="2 3">
    <name type="scientific">Pseudoneurospora amorphoporcata</name>
    <dbReference type="NCBI Taxonomy" id="241081"/>
    <lineage>
        <taxon>Eukaryota</taxon>
        <taxon>Fungi</taxon>
        <taxon>Dikarya</taxon>
        <taxon>Ascomycota</taxon>
        <taxon>Pezizomycotina</taxon>
        <taxon>Sordariomycetes</taxon>
        <taxon>Sordariomycetidae</taxon>
        <taxon>Sordariales</taxon>
        <taxon>Sordariaceae</taxon>
        <taxon>Pseudoneurospora</taxon>
    </lineage>
</organism>
<feature type="compositionally biased region" description="Basic and acidic residues" evidence="1">
    <location>
        <begin position="460"/>
        <end position="477"/>
    </location>
</feature>
<feature type="compositionally biased region" description="Basic and acidic residues" evidence="1">
    <location>
        <begin position="388"/>
        <end position="404"/>
    </location>
</feature>
<feature type="compositionally biased region" description="Basic and acidic residues" evidence="1">
    <location>
        <begin position="241"/>
        <end position="263"/>
    </location>
</feature>
<dbReference type="Proteomes" id="UP001303222">
    <property type="component" value="Unassembled WGS sequence"/>
</dbReference>
<reference evidence="2" key="2">
    <citation type="submission" date="2023-06" db="EMBL/GenBank/DDBJ databases">
        <authorList>
            <consortium name="Lawrence Berkeley National Laboratory"/>
            <person name="Mondo S.J."/>
            <person name="Hensen N."/>
            <person name="Bonometti L."/>
            <person name="Westerberg I."/>
            <person name="Brannstrom I.O."/>
            <person name="Guillou S."/>
            <person name="Cros-Aarteil S."/>
            <person name="Calhoun S."/>
            <person name="Haridas S."/>
            <person name="Kuo A."/>
            <person name="Pangilinan J."/>
            <person name="Riley R."/>
            <person name="Labutti K."/>
            <person name="Andreopoulos B."/>
            <person name="Lipzen A."/>
            <person name="Chen C."/>
            <person name="Yanf M."/>
            <person name="Daum C."/>
            <person name="Ng V."/>
            <person name="Clum A."/>
            <person name="Steindorff A."/>
            <person name="Ohm R."/>
            <person name="Martin F."/>
            <person name="Silar P."/>
            <person name="Natvig D."/>
            <person name="Lalanne C."/>
            <person name="Gautier V."/>
            <person name="Ament-Velasquez S.L."/>
            <person name="Kruys A."/>
            <person name="Hutchinson M.I."/>
            <person name="Powell A.J."/>
            <person name="Barry K."/>
            <person name="Miller A.N."/>
            <person name="Grigoriev I.V."/>
            <person name="Debuchy R."/>
            <person name="Gladieux P."/>
            <person name="Thoren M.H."/>
            <person name="Johannesson H."/>
        </authorList>
    </citation>
    <scope>NUCLEOTIDE SEQUENCE</scope>
    <source>
        <strain evidence="2">CBS 626.80</strain>
    </source>
</reference>
<name>A0AAN6SGU4_9PEZI</name>
<feature type="region of interest" description="Disordered" evidence="1">
    <location>
        <begin position="336"/>
        <end position="493"/>
    </location>
</feature>
<evidence type="ECO:0000313" key="3">
    <source>
        <dbReference type="Proteomes" id="UP001303222"/>
    </source>
</evidence>
<feature type="compositionally biased region" description="Basic residues" evidence="1">
    <location>
        <begin position="405"/>
        <end position="420"/>
    </location>
</feature>
<gene>
    <name evidence="2" type="ORF">QBC32DRAFT_107089</name>
</gene>
<keyword evidence="3" id="KW-1185">Reference proteome</keyword>
<protein>
    <submittedName>
        <fullName evidence="2">Uncharacterized protein</fullName>
    </submittedName>
</protein>
<comment type="caution">
    <text evidence="2">The sequence shown here is derived from an EMBL/GenBank/DDBJ whole genome shotgun (WGS) entry which is preliminary data.</text>
</comment>
<feature type="region of interest" description="Disordered" evidence="1">
    <location>
        <begin position="27"/>
        <end position="74"/>
    </location>
</feature>
<sequence length="524" mass="61556">MAPGYISKIFREIKGQNSYQSEYYVVRQPSHHRRSRARSVERTSRESRPRKEHHVHETVEIHRKPSRRHGDREKKVRKEYEYRYELFQDDSDAEGNDDLKHVSWAQWPDLQSTLSGYQTHQPASGYQPASNHSTQFEPQTDNPDLQQWITNELALIWSALDHLQQEYTADYDPCLQQAILASCATFKEEQIQPLLDEIARLERQGKDYEELVKELMCVIRGYQTELRTVWDREERERKEKEERAARRQEQQTGQHRREWETWRHVSGPTLPAAGSGFNPPSPTESAPPPYEDGQLPPEQPAPQAVPISTIPARPPKELEQAHQPRVRFEEILHAIPAPRHYADDEYEYGPRDHGRKERGRARGRDHGQREYEYAYDWPRSRPSCSKETQFHRNRDSHPDDDNRHGHGHKDNHHHRRHHHDRHDDRLTDWNMSSPNIPAPAPSTHWDMHPRSPHSPRSPRAAHDLDAYEARTRTEQGPRRRHSVSYSPPSQASYANPPWLPVVGGDVDREGDKYPRGWRVVRFAV</sequence>
<feature type="compositionally biased region" description="Polar residues" evidence="1">
    <location>
        <begin position="483"/>
        <end position="493"/>
    </location>
</feature>
<dbReference type="EMBL" id="MU859099">
    <property type="protein sequence ID" value="KAK3953837.1"/>
    <property type="molecule type" value="Genomic_DNA"/>
</dbReference>
<dbReference type="AlphaFoldDB" id="A0AAN6SGU4"/>
<feature type="compositionally biased region" description="Pro residues" evidence="1">
    <location>
        <begin position="279"/>
        <end position="290"/>
    </location>
</feature>
<accession>A0AAN6SGU4</accession>
<feature type="region of interest" description="Disordered" evidence="1">
    <location>
        <begin position="115"/>
        <end position="142"/>
    </location>
</feature>
<evidence type="ECO:0000256" key="1">
    <source>
        <dbReference type="SAM" id="MobiDB-lite"/>
    </source>
</evidence>
<reference evidence="2" key="1">
    <citation type="journal article" date="2023" name="Mol. Phylogenet. Evol.">
        <title>Genome-scale phylogeny and comparative genomics of the fungal order Sordariales.</title>
        <authorList>
            <person name="Hensen N."/>
            <person name="Bonometti L."/>
            <person name="Westerberg I."/>
            <person name="Brannstrom I.O."/>
            <person name="Guillou S."/>
            <person name="Cros-Aarteil S."/>
            <person name="Calhoun S."/>
            <person name="Haridas S."/>
            <person name="Kuo A."/>
            <person name="Mondo S."/>
            <person name="Pangilinan J."/>
            <person name="Riley R."/>
            <person name="LaButti K."/>
            <person name="Andreopoulos B."/>
            <person name="Lipzen A."/>
            <person name="Chen C."/>
            <person name="Yan M."/>
            <person name="Daum C."/>
            <person name="Ng V."/>
            <person name="Clum A."/>
            <person name="Steindorff A."/>
            <person name="Ohm R.A."/>
            <person name="Martin F."/>
            <person name="Silar P."/>
            <person name="Natvig D.O."/>
            <person name="Lalanne C."/>
            <person name="Gautier V."/>
            <person name="Ament-Velasquez S.L."/>
            <person name="Kruys A."/>
            <person name="Hutchinson M.I."/>
            <person name="Powell A.J."/>
            <person name="Barry K."/>
            <person name="Miller A.N."/>
            <person name="Grigoriev I.V."/>
            <person name="Debuchy R."/>
            <person name="Gladieux P."/>
            <person name="Hiltunen Thoren M."/>
            <person name="Johannesson H."/>
        </authorList>
    </citation>
    <scope>NUCLEOTIDE SEQUENCE</scope>
    <source>
        <strain evidence="2">CBS 626.80</strain>
    </source>
</reference>
<evidence type="ECO:0000313" key="2">
    <source>
        <dbReference type="EMBL" id="KAK3953837.1"/>
    </source>
</evidence>
<feature type="compositionally biased region" description="Basic and acidic residues" evidence="1">
    <location>
        <begin position="340"/>
        <end position="372"/>
    </location>
</feature>
<proteinExistence type="predicted"/>
<feature type="compositionally biased region" description="Basic and acidic residues" evidence="1">
    <location>
        <begin position="38"/>
        <end position="74"/>
    </location>
</feature>